<feature type="region of interest" description="Disordered" evidence="6">
    <location>
        <begin position="308"/>
        <end position="344"/>
    </location>
</feature>
<dbReference type="InterPro" id="IPR049326">
    <property type="entry name" value="Rhodopsin_dom_fungi"/>
</dbReference>
<feature type="domain" description="Rhodopsin" evidence="8">
    <location>
        <begin position="61"/>
        <end position="292"/>
    </location>
</feature>
<keyword evidence="4 7" id="KW-0472">Membrane</keyword>
<evidence type="ECO:0000256" key="5">
    <source>
        <dbReference type="ARBA" id="ARBA00038359"/>
    </source>
</evidence>
<protein>
    <recommendedName>
        <fullName evidence="8">Rhodopsin domain-containing protein</fullName>
    </recommendedName>
</protein>
<dbReference type="PANTHER" id="PTHR33048:SF47">
    <property type="entry name" value="INTEGRAL MEMBRANE PROTEIN-RELATED"/>
    <property type="match status" value="1"/>
</dbReference>
<dbReference type="GO" id="GO:0016020">
    <property type="term" value="C:membrane"/>
    <property type="evidence" value="ECO:0007669"/>
    <property type="project" value="UniProtKB-SubCell"/>
</dbReference>
<evidence type="ECO:0000313" key="9">
    <source>
        <dbReference type="EMBL" id="KAH0963997.1"/>
    </source>
</evidence>
<organism evidence="9 10">
    <name type="scientific">Hirsutella rhossiliensis</name>
    <dbReference type="NCBI Taxonomy" id="111463"/>
    <lineage>
        <taxon>Eukaryota</taxon>
        <taxon>Fungi</taxon>
        <taxon>Dikarya</taxon>
        <taxon>Ascomycota</taxon>
        <taxon>Pezizomycotina</taxon>
        <taxon>Sordariomycetes</taxon>
        <taxon>Hypocreomycetidae</taxon>
        <taxon>Hypocreales</taxon>
        <taxon>Ophiocordycipitaceae</taxon>
        <taxon>Hirsutella</taxon>
    </lineage>
</organism>
<dbReference type="GeneID" id="68353554"/>
<feature type="transmembrane region" description="Helical" evidence="7">
    <location>
        <begin position="272"/>
        <end position="290"/>
    </location>
</feature>
<dbReference type="Proteomes" id="UP000824596">
    <property type="component" value="Unassembled WGS sequence"/>
</dbReference>
<keyword evidence="3 7" id="KW-1133">Transmembrane helix</keyword>
<reference evidence="9" key="1">
    <citation type="submission" date="2021-09" db="EMBL/GenBank/DDBJ databases">
        <title>A high-quality genome of the endoparasitic fungus Hirsutella rhossiliensis with a comparison of Hirsutella genomes reveals transposable elements contributing to genome size variation.</title>
        <authorList>
            <person name="Lin R."/>
            <person name="Jiao Y."/>
            <person name="Sun X."/>
            <person name="Ling J."/>
            <person name="Xie B."/>
            <person name="Cheng X."/>
        </authorList>
    </citation>
    <scope>NUCLEOTIDE SEQUENCE</scope>
    <source>
        <strain evidence="9">HR02</strain>
    </source>
</reference>
<sequence>MAYLFPPGTDLCQIPTAIPPDGQLVNFTNPPSLRTLTIVLGVTLTTWATVFTLGRLYANIRKLNISDGFALVALLFGIAHAVVIMILSRHFRHQWNVPLCTFNGDFAHTSYVATVLNGLGLLFAKTATLLLFNQLFTVSTRMRLAIRIGLAANLVTHIVCIALMIRYATPQSGQSWDDLMVAAIKNPNVFALYLVIAQGAVGVLMDIYIFVLPLPVVFRLKLSTKRRIQVIAVFFTAVLGVVGSIMTLVYRTRTLREGDKMWEAGAIMNCNLVEMNVAIIIASAPGFATFMRRHVLETKLVRMLRSTLGGSGAGSSSVSSSAEKRDPNQPRTGREDGARRPGLNDRYYKLSDTWFLKSGASVTEVQAGPSPAEHDANDIRVTSTVDVDRRLKVAPSPV</sequence>
<feature type="transmembrane region" description="Helical" evidence="7">
    <location>
        <begin position="144"/>
        <end position="169"/>
    </location>
</feature>
<evidence type="ECO:0000256" key="3">
    <source>
        <dbReference type="ARBA" id="ARBA00022989"/>
    </source>
</evidence>
<evidence type="ECO:0000256" key="7">
    <source>
        <dbReference type="SAM" id="Phobius"/>
    </source>
</evidence>
<evidence type="ECO:0000313" key="10">
    <source>
        <dbReference type="Proteomes" id="UP000824596"/>
    </source>
</evidence>
<comment type="caution">
    <text evidence="9">The sequence shown here is derived from an EMBL/GenBank/DDBJ whole genome shotgun (WGS) entry which is preliminary data.</text>
</comment>
<feature type="transmembrane region" description="Helical" evidence="7">
    <location>
        <begin position="189"/>
        <end position="218"/>
    </location>
</feature>
<feature type="transmembrane region" description="Helical" evidence="7">
    <location>
        <begin position="230"/>
        <end position="252"/>
    </location>
</feature>
<dbReference type="PANTHER" id="PTHR33048">
    <property type="entry name" value="PTH11-LIKE INTEGRAL MEMBRANE PROTEIN (AFU_ORTHOLOGUE AFUA_5G11245)"/>
    <property type="match status" value="1"/>
</dbReference>
<proteinExistence type="inferred from homology"/>
<comment type="subcellular location">
    <subcellularLocation>
        <location evidence="1">Membrane</location>
        <topology evidence="1">Multi-pass membrane protein</topology>
    </subcellularLocation>
</comment>
<feature type="compositionally biased region" description="Basic and acidic residues" evidence="6">
    <location>
        <begin position="322"/>
        <end position="344"/>
    </location>
</feature>
<evidence type="ECO:0000256" key="4">
    <source>
        <dbReference type="ARBA" id="ARBA00023136"/>
    </source>
</evidence>
<accession>A0A9P8MZT3</accession>
<evidence type="ECO:0000256" key="2">
    <source>
        <dbReference type="ARBA" id="ARBA00022692"/>
    </source>
</evidence>
<dbReference type="Pfam" id="PF20684">
    <property type="entry name" value="Fung_rhodopsin"/>
    <property type="match status" value="1"/>
</dbReference>
<evidence type="ECO:0000256" key="6">
    <source>
        <dbReference type="SAM" id="MobiDB-lite"/>
    </source>
</evidence>
<feature type="transmembrane region" description="Helical" evidence="7">
    <location>
        <begin position="69"/>
        <end position="91"/>
    </location>
</feature>
<name>A0A9P8MZT3_9HYPO</name>
<feature type="transmembrane region" description="Helical" evidence="7">
    <location>
        <begin position="36"/>
        <end position="57"/>
    </location>
</feature>
<keyword evidence="10" id="KW-1185">Reference proteome</keyword>
<comment type="similarity">
    <text evidence="5">Belongs to the SAT4 family.</text>
</comment>
<feature type="region of interest" description="Disordered" evidence="6">
    <location>
        <begin position="364"/>
        <end position="383"/>
    </location>
</feature>
<feature type="transmembrane region" description="Helical" evidence="7">
    <location>
        <begin position="111"/>
        <end position="132"/>
    </location>
</feature>
<dbReference type="EMBL" id="JAIZPD010000004">
    <property type="protein sequence ID" value="KAH0963997.1"/>
    <property type="molecule type" value="Genomic_DNA"/>
</dbReference>
<keyword evidence="2 7" id="KW-0812">Transmembrane</keyword>
<dbReference type="OrthoDB" id="4922681at2759"/>
<dbReference type="AlphaFoldDB" id="A0A9P8MZT3"/>
<evidence type="ECO:0000259" key="8">
    <source>
        <dbReference type="Pfam" id="PF20684"/>
    </source>
</evidence>
<evidence type="ECO:0000256" key="1">
    <source>
        <dbReference type="ARBA" id="ARBA00004141"/>
    </source>
</evidence>
<gene>
    <name evidence="9" type="ORF">HRG_04425</name>
</gene>
<dbReference type="RefSeq" id="XP_044721510.1">
    <property type="nucleotide sequence ID" value="XM_044862896.1"/>
</dbReference>
<dbReference type="InterPro" id="IPR052337">
    <property type="entry name" value="SAT4-like"/>
</dbReference>